<comment type="caution">
    <text evidence="2">The sequence shown here is derived from an EMBL/GenBank/DDBJ whole genome shotgun (WGS) entry which is preliminary data.</text>
</comment>
<dbReference type="RefSeq" id="WP_203682351.1">
    <property type="nucleotide sequence ID" value="NZ_BOMW01000043.1"/>
</dbReference>
<dbReference type="PANTHER" id="PTHR10098">
    <property type="entry name" value="RAPSYN-RELATED"/>
    <property type="match status" value="1"/>
</dbReference>
<dbReference type="Pfam" id="PF12770">
    <property type="entry name" value="CHAT"/>
    <property type="match status" value="1"/>
</dbReference>
<evidence type="ECO:0000313" key="2">
    <source>
        <dbReference type="EMBL" id="GIF06931.1"/>
    </source>
</evidence>
<reference evidence="2" key="1">
    <citation type="submission" date="2021-01" db="EMBL/GenBank/DDBJ databases">
        <title>Whole genome shotgun sequence of Actinoplanes siamensis NBRC 109076.</title>
        <authorList>
            <person name="Komaki H."/>
            <person name="Tamura T."/>
        </authorList>
    </citation>
    <scope>NUCLEOTIDE SEQUENCE</scope>
    <source>
        <strain evidence="2">NBRC 109076</strain>
    </source>
</reference>
<evidence type="ECO:0000259" key="1">
    <source>
        <dbReference type="Pfam" id="PF12770"/>
    </source>
</evidence>
<name>A0A919N9T2_9ACTN</name>
<dbReference type="PANTHER" id="PTHR10098:SF108">
    <property type="entry name" value="TETRATRICOPEPTIDE REPEAT PROTEIN 28"/>
    <property type="match status" value="1"/>
</dbReference>
<dbReference type="EMBL" id="BOMW01000043">
    <property type="protein sequence ID" value="GIF06931.1"/>
    <property type="molecule type" value="Genomic_DNA"/>
</dbReference>
<accession>A0A919N9T2</accession>
<dbReference type="InterPro" id="IPR024983">
    <property type="entry name" value="CHAT_dom"/>
</dbReference>
<protein>
    <recommendedName>
        <fullName evidence="1">CHAT domain-containing protein</fullName>
    </recommendedName>
</protein>
<dbReference type="Proteomes" id="UP000629619">
    <property type="component" value="Unassembled WGS sequence"/>
</dbReference>
<proteinExistence type="predicted"/>
<evidence type="ECO:0000313" key="3">
    <source>
        <dbReference type="Proteomes" id="UP000629619"/>
    </source>
</evidence>
<feature type="domain" description="CHAT" evidence="1">
    <location>
        <begin position="71"/>
        <end position="413"/>
    </location>
</feature>
<keyword evidence="3" id="KW-1185">Reference proteome</keyword>
<dbReference type="AlphaFoldDB" id="A0A919N9T2"/>
<organism evidence="2 3">
    <name type="scientific">Actinoplanes siamensis</name>
    <dbReference type="NCBI Taxonomy" id="1223317"/>
    <lineage>
        <taxon>Bacteria</taxon>
        <taxon>Bacillati</taxon>
        <taxon>Actinomycetota</taxon>
        <taxon>Actinomycetes</taxon>
        <taxon>Micromonosporales</taxon>
        <taxon>Micromonosporaceae</taxon>
        <taxon>Actinoplanes</taxon>
    </lineage>
</organism>
<sequence length="415" mass="44173">MRTHLVEYFLTDDAALIFRITEDAAQPDLTTVPVRQDELITRVLTLLKSLDETAAGDGDALARVRAALDDPLLASLVAPVLAGTRPDDRVHIVPHGALHRVPLHAVRAGGTCLGERNPVAYSPSASVLRYCRANRRAPRATVLAVTDPLGTRALTFGTAQTAAAADELQYSELRGARASRDDVIARLRPPAEPPSVLHVGAHGVFDEREPMRSGVELTGGRLTADDILGLRLTGTLVVLAACRTGVSEARPGDELLGLIRALIYAGAPGVLVSLWPVDELATALLLERFYRALGDGAAAGDALTRGQRWLRDRTAEEAAEAAARIRASTPAGHPAAVRQAIIEARMHQLAGDHAAALLAATGAAELATADEDRLQARRLAARSRLLAGTPATGAGRKVYEHPFFWAPFVLVGDWR</sequence>
<gene>
    <name evidence="2" type="ORF">Asi03nite_44690</name>
</gene>